<evidence type="ECO:0000313" key="2">
    <source>
        <dbReference type="EMBL" id="VAW33450.1"/>
    </source>
</evidence>
<dbReference type="EMBL" id="UOEW01000032">
    <property type="protein sequence ID" value="VAW33450.1"/>
    <property type="molecule type" value="Genomic_DNA"/>
</dbReference>
<reference evidence="2" key="1">
    <citation type="submission" date="2018-06" db="EMBL/GenBank/DDBJ databases">
        <authorList>
            <person name="Zhirakovskaya E."/>
        </authorList>
    </citation>
    <scope>NUCLEOTIDE SEQUENCE</scope>
</reference>
<dbReference type="InterPro" id="IPR025311">
    <property type="entry name" value="DUF4166"/>
</dbReference>
<feature type="domain" description="DUF4166" evidence="1">
    <location>
        <begin position="18"/>
        <end position="194"/>
    </location>
</feature>
<evidence type="ECO:0000259" key="1">
    <source>
        <dbReference type="Pfam" id="PF13761"/>
    </source>
</evidence>
<proteinExistence type="predicted"/>
<dbReference type="AlphaFoldDB" id="A0A3B0UXH8"/>
<protein>
    <recommendedName>
        <fullName evidence="1">DUF4166 domain-containing protein</fullName>
    </recommendedName>
</protein>
<organism evidence="2">
    <name type="scientific">hydrothermal vent metagenome</name>
    <dbReference type="NCBI Taxonomy" id="652676"/>
    <lineage>
        <taxon>unclassified sequences</taxon>
        <taxon>metagenomes</taxon>
        <taxon>ecological metagenomes</taxon>
    </lineage>
</organism>
<dbReference type="Pfam" id="PF13761">
    <property type="entry name" value="DUF4166"/>
    <property type="match status" value="1"/>
</dbReference>
<gene>
    <name evidence="2" type="ORF">MNBD_GAMMA01-1888</name>
</gene>
<accession>A0A3B0UXH8</accession>
<sequence>MKQKSLMQQALGEQWHKLPQALKNHYRVNEQGENSAEGKLNIYYPWFMQLPLTFMRLFGALVNRRGKNLDTKVSKTMKGDSEYWHRIIEFPNGKQINFNSIFVTNGHNEFIEYINSVLGLKMTAFVEDNKLRYESNGYVLKLGKLKIPIPEWLALGHASIVEWEYDKNDPQTFAMDFRIKHPLFGEVFCYEGKFITQLETESK</sequence>
<name>A0A3B0UXH8_9ZZZZ</name>